<dbReference type="Pfam" id="PF13614">
    <property type="entry name" value="AAA_31"/>
    <property type="match status" value="1"/>
</dbReference>
<dbReference type="Gene3D" id="3.40.50.300">
    <property type="entry name" value="P-loop containing nucleotide triphosphate hydrolases"/>
    <property type="match status" value="1"/>
</dbReference>
<evidence type="ECO:0000259" key="1">
    <source>
        <dbReference type="Pfam" id="PF13614"/>
    </source>
</evidence>
<feature type="domain" description="AAA" evidence="1">
    <location>
        <begin position="8"/>
        <end position="197"/>
    </location>
</feature>
<accession>A0ABS2DMB7</accession>
<evidence type="ECO:0000313" key="3">
    <source>
        <dbReference type="Proteomes" id="UP001518925"/>
    </source>
</evidence>
<dbReference type="InterPro" id="IPR050678">
    <property type="entry name" value="DNA_Partitioning_ATPase"/>
</dbReference>
<dbReference type="InterPro" id="IPR025669">
    <property type="entry name" value="AAA_dom"/>
</dbReference>
<evidence type="ECO:0000313" key="2">
    <source>
        <dbReference type="EMBL" id="MBM6619642.1"/>
    </source>
</evidence>
<dbReference type="RefSeq" id="WP_204205111.1">
    <property type="nucleotide sequence ID" value="NZ_JAFELM010000043.1"/>
</dbReference>
<protein>
    <submittedName>
        <fullName evidence="2">AAA family ATPase</fullName>
    </submittedName>
</protein>
<dbReference type="PANTHER" id="PTHR13696:SF99">
    <property type="entry name" value="COBYRINIC ACID AC-DIAMIDE SYNTHASE"/>
    <property type="match status" value="1"/>
</dbReference>
<name>A0ABS2DMB7_9BACI</name>
<dbReference type="SUPFAM" id="SSF52540">
    <property type="entry name" value="P-loop containing nucleoside triphosphate hydrolases"/>
    <property type="match status" value="1"/>
</dbReference>
<organism evidence="2 3">
    <name type="scientific">Bacillus suaedaesalsae</name>
    <dbReference type="NCBI Taxonomy" id="2810349"/>
    <lineage>
        <taxon>Bacteria</taxon>
        <taxon>Bacillati</taxon>
        <taxon>Bacillota</taxon>
        <taxon>Bacilli</taxon>
        <taxon>Bacillales</taxon>
        <taxon>Bacillaceae</taxon>
        <taxon>Bacillus</taxon>
    </lineage>
</organism>
<sequence length="309" mass="35061">MTKATKLFVGNYKGGVGKTTSIYQIALHMVTKGRKVLLVDLDPQCSLSEICLSKTDITLDTLQDNECLNYIYDMWNERKKFPLLKFDMTCSNLVKQTKEGIHFIPSNIFYTGGGLDELALKLSNDFYDLLPLQQFFKESEIEKEFDYILFDCPPSNTMLTQGAFLLSDYYVIPSIIQTLSIRGVVHYIKTVDSIFEKRCTSSDHSLIATACFGEKPRLLGIFETLKKGTVNNTSELQELKDELKKINIGSLQSNYLFDTIIKSNEHIARNTANGTLCEEYEPLTDEIVTSLEGKRSHAVAVIGDKRWLR</sequence>
<dbReference type="PANTHER" id="PTHR13696">
    <property type="entry name" value="P-LOOP CONTAINING NUCLEOSIDE TRIPHOSPHATE HYDROLASE"/>
    <property type="match status" value="1"/>
</dbReference>
<reference evidence="2 3" key="1">
    <citation type="submission" date="2021-02" db="EMBL/GenBank/DDBJ databases">
        <title>Bacillus sp. RD4P76, an endophyte from a halophyte.</title>
        <authorList>
            <person name="Sun J.-Q."/>
        </authorList>
    </citation>
    <scope>NUCLEOTIDE SEQUENCE [LARGE SCALE GENOMIC DNA]</scope>
    <source>
        <strain evidence="2 3">RD4P76</strain>
    </source>
</reference>
<dbReference type="InterPro" id="IPR027417">
    <property type="entry name" value="P-loop_NTPase"/>
</dbReference>
<comment type="caution">
    <text evidence="2">The sequence shown here is derived from an EMBL/GenBank/DDBJ whole genome shotgun (WGS) entry which is preliminary data.</text>
</comment>
<proteinExistence type="predicted"/>
<dbReference type="EMBL" id="JAFELM010000043">
    <property type="protein sequence ID" value="MBM6619642.1"/>
    <property type="molecule type" value="Genomic_DNA"/>
</dbReference>
<dbReference type="Proteomes" id="UP001518925">
    <property type="component" value="Unassembled WGS sequence"/>
</dbReference>
<dbReference type="CDD" id="cd02042">
    <property type="entry name" value="ParAB_family"/>
    <property type="match status" value="1"/>
</dbReference>
<keyword evidence="3" id="KW-1185">Reference proteome</keyword>
<gene>
    <name evidence="2" type="ORF">JR050_18420</name>
</gene>